<feature type="transmembrane region" description="Helical" evidence="7">
    <location>
        <begin position="226"/>
        <end position="250"/>
    </location>
</feature>
<dbReference type="EMBL" id="JPMI01000240">
    <property type="protein sequence ID" value="KFA89545.1"/>
    <property type="molecule type" value="Genomic_DNA"/>
</dbReference>
<keyword evidence="8" id="KW-0966">Cell projection</keyword>
<accession>A0A084SM60</accession>
<keyword evidence="3" id="KW-1003">Cell membrane</keyword>
<organism evidence="8 9">
    <name type="scientific">Archangium violaceum Cb vi76</name>
    <dbReference type="NCBI Taxonomy" id="1406225"/>
    <lineage>
        <taxon>Bacteria</taxon>
        <taxon>Pseudomonadati</taxon>
        <taxon>Myxococcota</taxon>
        <taxon>Myxococcia</taxon>
        <taxon>Myxococcales</taxon>
        <taxon>Cystobacterineae</taxon>
        <taxon>Archangiaceae</taxon>
        <taxon>Archangium</taxon>
    </lineage>
</organism>
<proteinExistence type="inferred from homology"/>
<evidence type="ECO:0000256" key="7">
    <source>
        <dbReference type="SAM" id="Phobius"/>
    </source>
</evidence>
<dbReference type="Pfam" id="PF01311">
    <property type="entry name" value="Bac_export_1"/>
    <property type="match status" value="1"/>
</dbReference>
<feature type="transmembrane region" description="Helical" evidence="7">
    <location>
        <begin position="192"/>
        <end position="214"/>
    </location>
</feature>
<keyword evidence="8" id="KW-0969">Cilium</keyword>
<sequence>MNVSDVIARMTEQANLSLVIFTMGLLMCRIMPVLVLSPFLGGEVIPPEIKMGVGVMLSGVLFPAVSARMGALPTSAFPYIGLMLKEIFIGVALASIVNVVFEAARVAGNLVDTMSGSNNAQLYVPQLGTQVSIFASLKVQLSVVLFLTLNGHHLVIEALAESFSIVPLDRFPRFSMGEWAFFELIIRSFADLLKISLALAAPAMLAAFLTDMALGAVNRVAPQVQVFFISMAIKPLVGVVIIFLSLGLIMERMQTEFAAMLAMLRHAIRLLG</sequence>
<dbReference type="GO" id="GO:0006605">
    <property type="term" value="P:protein targeting"/>
    <property type="evidence" value="ECO:0007669"/>
    <property type="project" value="InterPro"/>
</dbReference>
<dbReference type="AlphaFoldDB" id="A0A084SM60"/>
<dbReference type="RefSeq" id="WP_043405108.1">
    <property type="nucleotide sequence ID" value="NZ_JPMI01000240.1"/>
</dbReference>
<evidence type="ECO:0000256" key="2">
    <source>
        <dbReference type="ARBA" id="ARBA00009772"/>
    </source>
</evidence>
<evidence type="ECO:0000256" key="6">
    <source>
        <dbReference type="ARBA" id="ARBA00023136"/>
    </source>
</evidence>
<reference evidence="8 9" key="1">
    <citation type="submission" date="2014-07" db="EMBL/GenBank/DDBJ databases">
        <title>Draft Genome Sequence of Gephyronic Acid Producer, Cystobacter violaceus Strain Cb vi76.</title>
        <authorList>
            <person name="Stevens D.C."/>
            <person name="Young J."/>
            <person name="Carmichael R."/>
            <person name="Tan J."/>
            <person name="Taylor R.E."/>
        </authorList>
    </citation>
    <scope>NUCLEOTIDE SEQUENCE [LARGE SCALE GENOMIC DNA]</scope>
    <source>
        <strain evidence="8 9">Cb vi76</strain>
    </source>
</reference>
<dbReference type="PANTHER" id="PTHR30065">
    <property type="entry name" value="FLAGELLAR BIOSYNTHETIC PROTEIN FLIR"/>
    <property type="match status" value="1"/>
</dbReference>
<name>A0A084SM60_9BACT</name>
<feature type="transmembrane region" description="Helical" evidence="7">
    <location>
        <begin position="77"/>
        <end position="101"/>
    </location>
</feature>
<evidence type="ECO:0000313" key="8">
    <source>
        <dbReference type="EMBL" id="KFA89545.1"/>
    </source>
</evidence>
<comment type="caution">
    <text evidence="8">The sequence shown here is derived from an EMBL/GenBank/DDBJ whole genome shotgun (WGS) entry which is preliminary data.</text>
</comment>
<evidence type="ECO:0000313" key="9">
    <source>
        <dbReference type="Proteomes" id="UP000028547"/>
    </source>
</evidence>
<dbReference type="Proteomes" id="UP000028547">
    <property type="component" value="Unassembled WGS sequence"/>
</dbReference>
<evidence type="ECO:0000256" key="3">
    <source>
        <dbReference type="ARBA" id="ARBA00022475"/>
    </source>
</evidence>
<evidence type="ECO:0000256" key="5">
    <source>
        <dbReference type="ARBA" id="ARBA00022989"/>
    </source>
</evidence>
<dbReference type="GO" id="GO:0005886">
    <property type="term" value="C:plasma membrane"/>
    <property type="evidence" value="ECO:0007669"/>
    <property type="project" value="UniProtKB-SubCell"/>
</dbReference>
<protein>
    <submittedName>
        <fullName evidence="8">Flagellar biosynthesis protein FliR</fullName>
    </submittedName>
</protein>
<comment type="subcellular location">
    <subcellularLocation>
        <location evidence="1">Cell membrane</location>
        <topology evidence="1">Multi-pass membrane protein</topology>
    </subcellularLocation>
</comment>
<gene>
    <name evidence="8" type="ORF">Q664_34810</name>
</gene>
<keyword evidence="5 7" id="KW-1133">Transmembrane helix</keyword>
<evidence type="ECO:0000256" key="4">
    <source>
        <dbReference type="ARBA" id="ARBA00022692"/>
    </source>
</evidence>
<keyword evidence="4 7" id="KW-0812">Transmembrane</keyword>
<dbReference type="PRINTS" id="PR00953">
    <property type="entry name" value="TYPE3IMRPROT"/>
</dbReference>
<keyword evidence="6 7" id="KW-0472">Membrane</keyword>
<dbReference type="InterPro" id="IPR002010">
    <property type="entry name" value="T3SS_IM_R"/>
</dbReference>
<keyword evidence="8" id="KW-0282">Flagellum</keyword>
<evidence type="ECO:0000256" key="1">
    <source>
        <dbReference type="ARBA" id="ARBA00004651"/>
    </source>
</evidence>
<dbReference type="PANTHER" id="PTHR30065:SF1">
    <property type="entry name" value="SURFACE PRESENTATION OF ANTIGENS PROTEIN SPAR"/>
    <property type="match status" value="1"/>
</dbReference>
<comment type="similarity">
    <text evidence="2">Belongs to the FliR/MopE/SpaR family.</text>
</comment>
<feature type="transmembrane region" description="Helical" evidence="7">
    <location>
        <begin position="20"/>
        <end position="40"/>
    </location>
</feature>